<keyword evidence="3" id="KW-1185">Reference proteome</keyword>
<sequence>MANFHRTGERWFGLGIRARDQTLIPSWEDGGMISGVAWRGARFGPCGTGARRRPWSVRRHGEKPGAGALPLPALRGFSSPSHGRAPPPPPSRSLALLPRWTWAGCRMCACVFFFPAAAGFVGQAEFVEPSMPLRAYGP</sequence>
<comment type="caution">
    <text evidence="2">The sequence shown here is derived from an EMBL/GenBank/DDBJ whole genome shotgun (WGS) entry which is preliminary data.</text>
</comment>
<protein>
    <submittedName>
        <fullName evidence="2">Uncharacterized protein</fullName>
    </submittedName>
</protein>
<gene>
    <name evidence="2" type="ORF">PVAP13_9NG847478</name>
</gene>
<evidence type="ECO:0000313" key="2">
    <source>
        <dbReference type="EMBL" id="KAG2542232.1"/>
    </source>
</evidence>
<dbReference type="AlphaFoldDB" id="A0A8T0N1M3"/>
<feature type="compositionally biased region" description="Basic residues" evidence="1">
    <location>
        <begin position="50"/>
        <end position="61"/>
    </location>
</feature>
<name>A0A8T0N1M3_PANVG</name>
<proteinExistence type="predicted"/>
<reference evidence="2" key="1">
    <citation type="submission" date="2020-05" db="EMBL/GenBank/DDBJ databases">
        <title>WGS assembly of Panicum virgatum.</title>
        <authorList>
            <person name="Lovell J.T."/>
            <person name="Jenkins J."/>
            <person name="Shu S."/>
            <person name="Juenger T.E."/>
            <person name="Schmutz J."/>
        </authorList>
    </citation>
    <scope>NUCLEOTIDE SEQUENCE</scope>
    <source>
        <strain evidence="2">AP13</strain>
    </source>
</reference>
<evidence type="ECO:0000256" key="1">
    <source>
        <dbReference type="SAM" id="MobiDB-lite"/>
    </source>
</evidence>
<dbReference type="EMBL" id="CM029054">
    <property type="protein sequence ID" value="KAG2542232.1"/>
    <property type="molecule type" value="Genomic_DNA"/>
</dbReference>
<evidence type="ECO:0000313" key="3">
    <source>
        <dbReference type="Proteomes" id="UP000823388"/>
    </source>
</evidence>
<feature type="region of interest" description="Disordered" evidence="1">
    <location>
        <begin position="48"/>
        <end position="91"/>
    </location>
</feature>
<organism evidence="2 3">
    <name type="scientific">Panicum virgatum</name>
    <name type="common">Blackwell switchgrass</name>
    <dbReference type="NCBI Taxonomy" id="38727"/>
    <lineage>
        <taxon>Eukaryota</taxon>
        <taxon>Viridiplantae</taxon>
        <taxon>Streptophyta</taxon>
        <taxon>Embryophyta</taxon>
        <taxon>Tracheophyta</taxon>
        <taxon>Spermatophyta</taxon>
        <taxon>Magnoliopsida</taxon>
        <taxon>Liliopsida</taxon>
        <taxon>Poales</taxon>
        <taxon>Poaceae</taxon>
        <taxon>PACMAD clade</taxon>
        <taxon>Panicoideae</taxon>
        <taxon>Panicodae</taxon>
        <taxon>Paniceae</taxon>
        <taxon>Panicinae</taxon>
        <taxon>Panicum</taxon>
        <taxon>Panicum sect. Hiantes</taxon>
    </lineage>
</organism>
<dbReference type="Proteomes" id="UP000823388">
    <property type="component" value="Chromosome 9N"/>
</dbReference>
<accession>A0A8T0N1M3</accession>